<feature type="region of interest" description="Disordered" evidence="1">
    <location>
        <begin position="239"/>
        <end position="263"/>
    </location>
</feature>
<feature type="chain" id="PRO_5045064498" description="WxL domain-containing protein" evidence="2">
    <location>
        <begin position="24"/>
        <end position="355"/>
    </location>
</feature>
<feature type="signal peptide" evidence="2">
    <location>
        <begin position="1"/>
        <end position="23"/>
    </location>
</feature>
<evidence type="ECO:0000256" key="2">
    <source>
        <dbReference type="SAM" id="SignalP"/>
    </source>
</evidence>
<evidence type="ECO:0008006" key="5">
    <source>
        <dbReference type="Google" id="ProtNLM"/>
    </source>
</evidence>
<sequence>MTSGKLSSLAKLAVGLFSMSAAAFFSLSNVQADSVDTAGAALSGSPSEQVNQIATDDTAAVGESQAGIGFEDGGIRIYAPSFNFGSLFAFSKGEQSVDGRYDQETPNNLGRRSLVVNDYSDTDGWRVNVGIGLFRKVDDSSKVLDVQHFTLRPGKTRLYYGTPQIPGTLDPQKVNWTGVYQYTDSSQSNGSIELKDKNNPNSSAEVNEGIPSTGLPWQYEDPSTAHDAADVVLTPFNDSVSSDDLSDNERKSDAYLQDTSQDAETQATHTSLLNRWLGKADSSLTLQGATLRNGFQEVWGSDGQDASGYYHGKGWWGLSFNKPGSATITLGDSVHETGQYQATIYWVLTGDPLGN</sequence>
<reference evidence="4" key="1">
    <citation type="journal article" date="2019" name="Int. J. Syst. Evol. Microbiol.">
        <title>The Global Catalogue of Microorganisms (GCM) 10K type strain sequencing project: providing services to taxonomists for standard genome sequencing and annotation.</title>
        <authorList>
            <consortium name="The Broad Institute Genomics Platform"/>
            <consortium name="The Broad Institute Genome Sequencing Center for Infectious Disease"/>
            <person name="Wu L."/>
            <person name="Ma J."/>
        </authorList>
    </citation>
    <scope>NUCLEOTIDE SEQUENCE [LARGE SCALE GENOMIC DNA]</scope>
    <source>
        <strain evidence="4">CCM 8896</strain>
    </source>
</reference>
<feature type="region of interest" description="Disordered" evidence="1">
    <location>
        <begin position="186"/>
        <end position="208"/>
    </location>
</feature>
<evidence type="ECO:0000313" key="4">
    <source>
        <dbReference type="Proteomes" id="UP001597267"/>
    </source>
</evidence>
<proteinExistence type="predicted"/>
<keyword evidence="2" id="KW-0732">Signal</keyword>
<gene>
    <name evidence="3" type="ORF">ACFQ5M_06920</name>
</gene>
<accession>A0ABW4J794</accession>
<name>A0ABW4J794_9LACO</name>
<organism evidence="3 4">
    <name type="scientific">Agrilactobacillus yilanensis</name>
    <dbReference type="NCBI Taxonomy" id="2485997"/>
    <lineage>
        <taxon>Bacteria</taxon>
        <taxon>Bacillati</taxon>
        <taxon>Bacillota</taxon>
        <taxon>Bacilli</taxon>
        <taxon>Lactobacillales</taxon>
        <taxon>Lactobacillaceae</taxon>
        <taxon>Agrilactobacillus</taxon>
    </lineage>
</organism>
<evidence type="ECO:0000313" key="3">
    <source>
        <dbReference type="EMBL" id="MFD1671818.1"/>
    </source>
</evidence>
<dbReference type="EMBL" id="JBHTOP010000022">
    <property type="protein sequence ID" value="MFD1671818.1"/>
    <property type="molecule type" value="Genomic_DNA"/>
</dbReference>
<dbReference type="Proteomes" id="UP001597267">
    <property type="component" value="Unassembled WGS sequence"/>
</dbReference>
<evidence type="ECO:0000256" key="1">
    <source>
        <dbReference type="SAM" id="MobiDB-lite"/>
    </source>
</evidence>
<protein>
    <recommendedName>
        <fullName evidence="5">WxL domain-containing protein</fullName>
    </recommendedName>
</protein>
<keyword evidence="4" id="KW-1185">Reference proteome</keyword>
<comment type="caution">
    <text evidence="3">The sequence shown here is derived from an EMBL/GenBank/DDBJ whole genome shotgun (WGS) entry which is preliminary data.</text>
</comment>
<dbReference type="RefSeq" id="WP_125714528.1">
    <property type="nucleotide sequence ID" value="NZ_JBHTOP010000022.1"/>
</dbReference>